<dbReference type="Pfam" id="PF13349">
    <property type="entry name" value="DUF4097"/>
    <property type="match status" value="1"/>
</dbReference>
<organism evidence="4 5">
    <name type="scientific">Streptomyces iconiensis</name>
    <dbReference type="NCBI Taxonomy" id="1384038"/>
    <lineage>
        <taxon>Bacteria</taxon>
        <taxon>Bacillati</taxon>
        <taxon>Actinomycetota</taxon>
        <taxon>Actinomycetes</taxon>
        <taxon>Kitasatosporales</taxon>
        <taxon>Streptomycetaceae</taxon>
        <taxon>Streptomyces</taxon>
    </lineage>
</organism>
<reference evidence="4 5" key="1">
    <citation type="submission" date="2023-05" db="EMBL/GenBank/DDBJ databases">
        <title>Streptantibioticus silvisoli sp. nov., acidotolerant actinomycetes 1 from pine litter.</title>
        <authorList>
            <person name="Swiecimska M."/>
            <person name="Golinska P."/>
            <person name="Sangal V."/>
            <person name="Wachnowicz B."/>
            <person name="Goodfellow M."/>
        </authorList>
    </citation>
    <scope>NUCLEOTIDE SEQUENCE [LARGE SCALE GENOMIC DNA]</scope>
    <source>
        <strain evidence="4 5">DSM 42109</strain>
    </source>
</reference>
<sequence length="260" mass="27537">MQKSRAAGALALTVAAVLTASLTSGCGVDEVSGGKAEHKSFAFKGKRLTVVSDDGRLDLVPVERRGGARDIEVTRWFRASKVSGKVRTSWKMEGGNTLRLKTTCSGIVVDCNTRHRVEVPRDVAVKAISHDGRVVAKGFSAPLAIRISDGNVNLSGVSGPLTLRAGNGNIRAERLRSPSVSADTRDGYLALAFARPPESVRTHVADGRTTVTVPKPGTGGYDVRTKSRDGRVKTSIPRDASAPRSIDASSRDGNITLRHG</sequence>
<protein>
    <submittedName>
        <fullName evidence="4">DUF4097 family beta strand repeat-containing protein</fullName>
    </submittedName>
</protein>
<evidence type="ECO:0000256" key="2">
    <source>
        <dbReference type="SAM" id="SignalP"/>
    </source>
</evidence>
<dbReference type="PROSITE" id="PS51257">
    <property type="entry name" value="PROKAR_LIPOPROTEIN"/>
    <property type="match status" value="1"/>
</dbReference>
<evidence type="ECO:0000259" key="3">
    <source>
        <dbReference type="Pfam" id="PF13349"/>
    </source>
</evidence>
<dbReference type="Proteomes" id="UP001214441">
    <property type="component" value="Unassembled WGS sequence"/>
</dbReference>
<feature type="chain" id="PRO_5046037879" evidence="2">
    <location>
        <begin position="21"/>
        <end position="260"/>
    </location>
</feature>
<name>A0ABT7A7U5_9ACTN</name>
<evidence type="ECO:0000256" key="1">
    <source>
        <dbReference type="SAM" id="MobiDB-lite"/>
    </source>
</evidence>
<accession>A0ABT7A7U5</accession>
<comment type="caution">
    <text evidence="4">The sequence shown here is derived from an EMBL/GenBank/DDBJ whole genome shotgun (WGS) entry which is preliminary data.</text>
</comment>
<proteinExistence type="predicted"/>
<dbReference type="InterPro" id="IPR025164">
    <property type="entry name" value="Toastrack_DUF4097"/>
</dbReference>
<gene>
    <name evidence="4" type="ORF">NMN56_036735</name>
</gene>
<keyword evidence="2" id="KW-0732">Signal</keyword>
<feature type="region of interest" description="Disordered" evidence="1">
    <location>
        <begin position="209"/>
        <end position="260"/>
    </location>
</feature>
<evidence type="ECO:0000313" key="5">
    <source>
        <dbReference type="Proteomes" id="UP001214441"/>
    </source>
</evidence>
<dbReference type="EMBL" id="JANCPR020000056">
    <property type="protein sequence ID" value="MDJ1137405.1"/>
    <property type="molecule type" value="Genomic_DNA"/>
</dbReference>
<keyword evidence="5" id="KW-1185">Reference proteome</keyword>
<dbReference type="RefSeq" id="WP_274046636.1">
    <property type="nucleotide sequence ID" value="NZ_JANCPR020000056.1"/>
</dbReference>
<feature type="signal peptide" evidence="2">
    <location>
        <begin position="1"/>
        <end position="20"/>
    </location>
</feature>
<feature type="compositionally biased region" description="Basic and acidic residues" evidence="1">
    <location>
        <begin position="223"/>
        <end position="232"/>
    </location>
</feature>
<feature type="domain" description="DUF4097" evidence="3">
    <location>
        <begin position="123"/>
        <end position="257"/>
    </location>
</feature>
<evidence type="ECO:0000313" key="4">
    <source>
        <dbReference type="EMBL" id="MDJ1137405.1"/>
    </source>
</evidence>